<dbReference type="Gene3D" id="2.60.40.3940">
    <property type="match status" value="1"/>
</dbReference>
<dbReference type="EMBL" id="MT993629">
    <property type="protein sequence ID" value="QOV05708.1"/>
    <property type="molecule type" value="Genomic_DNA"/>
</dbReference>
<feature type="domain" description="Putative tail fiber protein gp53-like C-terminal" evidence="1">
    <location>
        <begin position="336"/>
        <end position="427"/>
    </location>
</feature>
<dbReference type="Pfam" id="PF21882">
    <property type="entry name" value="Gp53-like_C"/>
    <property type="match status" value="1"/>
</dbReference>
<organism evidence="2">
    <name type="scientific">feces metagenome</name>
    <dbReference type="NCBI Taxonomy" id="1861841"/>
    <lineage>
        <taxon>unclassified sequences</taxon>
        <taxon>metagenomes</taxon>
        <taxon>organismal metagenomes</taxon>
    </lineage>
</organism>
<evidence type="ECO:0000313" key="2">
    <source>
        <dbReference type="EMBL" id="QOV05708.1"/>
    </source>
</evidence>
<name>A0A7M2QMD6_9ZZZZ</name>
<proteinExistence type="predicted"/>
<dbReference type="GO" id="GO:0019062">
    <property type="term" value="P:virion attachment to host cell"/>
    <property type="evidence" value="ECO:0007669"/>
    <property type="project" value="InterPro"/>
</dbReference>
<dbReference type="InterPro" id="IPR054075">
    <property type="entry name" value="Gp53-like_C"/>
</dbReference>
<dbReference type="InterPro" id="IPR005068">
    <property type="entry name" value="Phage_lambda_Stf-r2"/>
</dbReference>
<dbReference type="Pfam" id="PF03406">
    <property type="entry name" value="Phage_fiber_2"/>
    <property type="match status" value="2"/>
</dbReference>
<protein>
    <recommendedName>
        <fullName evidence="1">Putative tail fiber protein gp53-like C-terminal domain-containing protein</fullName>
    </recommendedName>
</protein>
<dbReference type="GO" id="GO:0046718">
    <property type="term" value="P:symbiont entry into host cell"/>
    <property type="evidence" value="ECO:0007669"/>
    <property type="project" value="InterPro"/>
</dbReference>
<sequence>MNSDSVVISSVAFPDPATLALVADVQYHEPYTSAALNRKLRGILHEGFYSGFIPRVGGGLNLVITSVNAEDKTGSASVNIGDDYQITIRQQKDITLQLSAGTKFAIVLKGVYALGSDTYQVNTDSNIQAAEITARTYTDNYQLGNGELLICTVNVPAGATELTEDMIDSTGKKIATVGIELSNDYGSEEEKKAATPKAVKDGIAAHVAEPDPHQQYMESKNNLNEIAKAGTAAMAEAQKNIGLEFSNSYESDDQKKAATPKAVKDGIVNHEQKDNPHDQYLMIANCLKEIADQGDAAIQKVLANLRLGEAAKLPAAEASLGSTGWASFPLIGGKKLIMQWGSRGTPANNLTYNCDIRFPVSFPVTCLAVSHCSGVQTSDLDKNPRYRTLKQEVTFGMASQSGVQAQLILTDNSVQDSRFFYWVAIGY</sequence>
<reference evidence="2" key="1">
    <citation type="submission" date="2020-09" db="EMBL/GenBank/DDBJ databases">
        <authorList>
            <person name="Eze J.U."/>
            <person name="Rahube T.O."/>
        </authorList>
    </citation>
    <scope>NUCLEOTIDE SEQUENCE</scope>
</reference>
<evidence type="ECO:0000259" key="1">
    <source>
        <dbReference type="Pfam" id="PF21882"/>
    </source>
</evidence>
<accession>A0A7M2QMD6</accession>
<dbReference type="AlphaFoldDB" id="A0A7M2QMD6"/>